<sequence>MLRSDLLALGWSDQSIAAHLMAGVLTRIRVGTYALPHFLASLDREQRHLLLARSVLAKFAPGSMALSHHSAAIAHGMATWAVDLQVVHVMRLDPGSARSESGVHHHRRLDGVEVVETLSGLPAVRADHAAFQVACGQDVRRALVVMDSALHLGLAERAALQEATGRFRGWQGSRLARLVVRRADPGAHTAAESLLRQVCFEAGLPIPVTQFPVADDRGEVFAWTDVGWPEHRHVGEVDGRRKYWRDLRPGEDASDVVVREKHREDRIRRRDFGVSRATFSEVTPKHAGATGRRIAHELEQSDRIYRRRRRHIA</sequence>
<evidence type="ECO:0008006" key="3">
    <source>
        <dbReference type="Google" id="ProtNLM"/>
    </source>
</evidence>
<dbReference type="KEGG" id="aer:AERYTH_09460"/>
<reference evidence="1 2" key="1">
    <citation type="journal article" date="1991" name="Int. J. Syst. Bacteriol.">
        <title>Description of the erythromycin-producing bacterium Arthrobacter sp. strain NRRL B-3381 as Aeromicrobium erythreum gen. nov., sp. nov.</title>
        <authorList>
            <person name="Miller E.S."/>
            <person name="Woese C.R."/>
            <person name="Brenner S."/>
        </authorList>
    </citation>
    <scope>NUCLEOTIDE SEQUENCE [LARGE SCALE GENOMIC DNA]</scope>
    <source>
        <strain evidence="1 2">AR18</strain>
    </source>
</reference>
<dbReference type="PATRIC" id="fig|2041.4.peg.1978"/>
<protein>
    <recommendedName>
        <fullName evidence="3">AbiEi antitoxin C-terminal domain-containing protein</fullName>
    </recommendedName>
</protein>
<proteinExistence type="predicted"/>
<name>A0A0U4CAS9_9ACTN</name>
<dbReference type="Proteomes" id="UP000067689">
    <property type="component" value="Chromosome"/>
</dbReference>
<evidence type="ECO:0000313" key="2">
    <source>
        <dbReference type="Proteomes" id="UP000067689"/>
    </source>
</evidence>
<gene>
    <name evidence="1" type="ORF">AERYTH_09460</name>
</gene>
<evidence type="ECO:0000313" key="1">
    <source>
        <dbReference type="EMBL" id="ALX04910.1"/>
    </source>
</evidence>
<dbReference type="EMBL" id="CP011502">
    <property type="protein sequence ID" value="ALX04910.1"/>
    <property type="molecule type" value="Genomic_DNA"/>
</dbReference>
<dbReference type="AlphaFoldDB" id="A0A0U4CAS9"/>
<keyword evidence="2" id="KW-1185">Reference proteome</keyword>
<dbReference type="STRING" id="2041.AERYTH_09460"/>
<organism evidence="1 2">
    <name type="scientific">Aeromicrobium erythreum</name>
    <dbReference type="NCBI Taxonomy" id="2041"/>
    <lineage>
        <taxon>Bacteria</taxon>
        <taxon>Bacillati</taxon>
        <taxon>Actinomycetota</taxon>
        <taxon>Actinomycetes</taxon>
        <taxon>Propionibacteriales</taxon>
        <taxon>Nocardioidaceae</taxon>
        <taxon>Aeromicrobium</taxon>
    </lineage>
</organism>
<accession>A0A0U4CAS9</accession>